<dbReference type="Gene3D" id="2.70.130.10">
    <property type="entry name" value="Mannose-6-phosphate receptor binding domain"/>
    <property type="match status" value="1"/>
</dbReference>
<evidence type="ECO:0000259" key="12">
    <source>
        <dbReference type="PROSITE" id="PS50850"/>
    </source>
</evidence>
<comment type="subcellular location">
    <subcellularLocation>
        <location evidence="1">Membrane</location>
        <topology evidence="1">Multi-pass membrane protein</topology>
    </subcellularLocation>
</comment>
<evidence type="ECO:0000256" key="9">
    <source>
        <dbReference type="SAM" id="MobiDB-lite"/>
    </source>
</evidence>
<evidence type="ECO:0000256" key="7">
    <source>
        <dbReference type="ARBA" id="ARBA00023136"/>
    </source>
</evidence>
<dbReference type="InterPro" id="IPR036607">
    <property type="entry name" value="PRKCSH"/>
</dbReference>
<evidence type="ECO:0000256" key="8">
    <source>
        <dbReference type="SAM" id="Coils"/>
    </source>
</evidence>
<dbReference type="GO" id="GO:0016020">
    <property type="term" value="C:membrane"/>
    <property type="evidence" value="ECO:0007669"/>
    <property type="project" value="UniProtKB-SubCell"/>
</dbReference>
<organism evidence="13 14">
    <name type="scientific">Cordyceps militaris</name>
    <name type="common">Caterpillar fungus</name>
    <name type="synonym">Clavaria militaris</name>
    <dbReference type="NCBI Taxonomy" id="73501"/>
    <lineage>
        <taxon>Eukaryota</taxon>
        <taxon>Fungi</taxon>
        <taxon>Dikarya</taxon>
        <taxon>Ascomycota</taxon>
        <taxon>Pezizomycotina</taxon>
        <taxon>Sordariomycetes</taxon>
        <taxon>Hypocreomycetidae</taxon>
        <taxon>Hypocreales</taxon>
        <taxon>Cordycipitaceae</taxon>
        <taxon>Cordyceps</taxon>
    </lineage>
</organism>
<dbReference type="EMBL" id="CP023325">
    <property type="protein sequence ID" value="ATY64521.1"/>
    <property type="molecule type" value="Genomic_DNA"/>
</dbReference>
<feature type="region of interest" description="Disordered" evidence="9">
    <location>
        <begin position="75"/>
        <end position="95"/>
    </location>
</feature>
<evidence type="ECO:0000313" key="14">
    <source>
        <dbReference type="Proteomes" id="UP000323067"/>
    </source>
</evidence>
<evidence type="ECO:0000313" key="13">
    <source>
        <dbReference type="EMBL" id="ATY64521.1"/>
    </source>
</evidence>
<dbReference type="InterPro" id="IPR005828">
    <property type="entry name" value="MFS_sugar_transport-like"/>
</dbReference>
<protein>
    <recommendedName>
        <fullName evidence="3">Glucosidase 2 subunit beta</fullName>
    </recommendedName>
</protein>
<dbReference type="NCBIfam" id="TIGR00879">
    <property type="entry name" value="SP"/>
    <property type="match status" value="1"/>
</dbReference>
<keyword evidence="6 10" id="KW-1133">Transmembrane helix</keyword>
<dbReference type="InterPro" id="IPR028146">
    <property type="entry name" value="PRKCSH_N"/>
</dbReference>
<dbReference type="SUPFAM" id="SSF50911">
    <property type="entry name" value="Mannose 6-phosphate receptor domain"/>
    <property type="match status" value="1"/>
</dbReference>
<feature type="transmembrane region" description="Helical" evidence="10">
    <location>
        <begin position="852"/>
        <end position="871"/>
    </location>
</feature>
<keyword evidence="7 10" id="KW-0472">Membrane</keyword>
<feature type="transmembrane region" description="Helical" evidence="10">
    <location>
        <begin position="659"/>
        <end position="678"/>
    </location>
</feature>
<dbReference type="InterPro" id="IPR009011">
    <property type="entry name" value="Man6P_isomerase_rcpt-bd_dom_sf"/>
</dbReference>
<dbReference type="InterPro" id="IPR020846">
    <property type="entry name" value="MFS_dom"/>
</dbReference>
<reference evidence="13 14" key="1">
    <citation type="journal article" date="2017" name="BMC Genomics">
        <title>Chromosome level assembly and secondary metabolite potential of the parasitic fungus Cordyceps militaris.</title>
        <authorList>
            <person name="Kramer G.J."/>
            <person name="Nodwell J.R."/>
        </authorList>
    </citation>
    <scope>NUCLEOTIDE SEQUENCE [LARGE SCALE GENOMIC DNA]</scope>
    <source>
        <strain evidence="13 14">ATCC 34164</strain>
    </source>
</reference>
<dbReference type="PANTHER" id="PTHR48022:SF14">
    <property type="entry name" value="MAJOR FACILITATOR SUPERFAMILY (MFS) PROFILE DOMAIN-CONTAINING PROTEIN-RELATED"/>
    <property type="match status" value="1"/>
</dbReference>
<feature type="compositionally biased region" description="Low complexity" evidence="9">
    <location>
        <begin position="81"/>
        <end position="94"/>
    </location>
</feature>
<feature type="compositionally biased region" description="Basic and acidic residues" evidence="9">
    <location>
        <begin position="388"/>
        <end position="416"/>
    </location>
</feature>
<accession>A0A2H4SN53</accession>
<gene>
    <name evidence="13" type="ORF">A9K55_003856</name>
</gene>
<dbReference type="Pfam" id="PF00083">
    <property type="entry name" value="Sugar_tr"/>
    <property type="match status" value="1"/>
</dbReference>
<proteinExistence type="inferred from homology"/>
<evidence type="ECO:0000256" key="10">
    <source>
        <dbReference type="SAM" id="Phobius"/>
    </source>
</evidence>
<feature type="coiled-coil region" evidence="8">
    <location>
        <begin position="247"/>
        <end position="281"/>
    </location>
</feature>
<dbReference type="PRINTS" id="PR00171">
    <property type="entry name" value="SUGRTRNSPORT"/>
</dbReference>
<dbReference type="OrthoDB" id="28322at2759"/>
<evidence type="ECO:0000256" key="1">
    <source>
        <dbReference type="ARBA" id="ARBA00004141"/>
    </source>
</evidence>
<keyword evidence="5 10" id="KW-0812">Transmembrane</keyword>
<evidence type="ECO:0000256" key="4">
    <source>
        <dbReference type="ARBA" id="ARBA00022448"/>
    </source>
</evidence>
<feature type="signal peptide" evidence="11">
    <location>
        <begin position="1"/>
        <end position="21"/>
    </location>
</feature>
<evidence type="ECO:0000256" key="11">
    <source>
        <dbReference type="SAM" id="SignalP"/>
    </source>
</evidence>
<keyword evidence="8" id="KW-0175">Coiled coil</keyword>
<dbReference type="GO" id="GO:0005351">
    <property type="term" value="F:carbohydrate:proton symporter activity"/>
    <property type="evidence" value="ECO:0007669"/>
    <property type="project" value="TreeGrafter"/>
</dbReference>
<feature type="transmembrane region" description="Helical" evidence="10">
    <location>
        <begin position="699"/>
        <end position="718"/>
    </location>
</feature>
<dbReference type="SUPFAM" id="SSF103473">
    <property type="entry name" value="MFS general substrate transporter"/>
    <property type="match status" value="1"/>
</dbReference>
<dbReference type="VEuPathDB" id="FungiDB:CCM_04953"/>
<evidence type="ECO:0000256" key="3">
    <source>
        <dbReference type="ARBA" id="ARBA00022387"/>
    </source>
</evidence>
<evidence type="ECO:0000256" key="5">
    <source>
        <dbReference type="ARBA" id="ARBA00022692"/>
    </source>
</evidence>
<evidence type="ECO:0000256" key="2">
    <source>
        <dbReference type="ARBA" id="ARBA00010992"/>
    </source>
</evidence>
<feature type="transmembrane region" description="Helical" evidence="10">
    <location>
        <begin position="634"/>
        <end position="653"/>
    </location>
</feature>
<dbReference type="PANTHER" id="PTHR48022">
    <property type="entry name" value="PLASTIDIC GLUCOSE TRANSPORTER 4"/>
    <property type="match status" value="1"/>
</dbReference>
<keyword evidence="4" id="KW-0813">Transport</keyword>
<feature type="transmembrane region" description="Helical" evidence="10">
    <location>
        <begin position="724"/>
        <end position="747"/>
    </location>
</feature>
<feature type="coiled-coil region" evidence="8">
    <location>
        <begin position="187"/>
        <end position="221"/>
    </location>
</feature>
<dbReference type="PROSITE" id="PS00217">
    <property type="entry name" value="SUGAR_TRANSPORT_2"/>
    <property type="match status" value="1"/>
</dbReference>
<feature type="chain" id="PRO_5014162041" description="Glucosidase 2 subunit beta" evidence="11">
    <location>
        <begin position="22"/>
        <end position="1052"/>
    </location>
</feature>
<dbReference type="Gene3D" id="1.20.1250.20">
    <property type="entry name" value="MFS general substrate transporter like domains"/>
    <property type="match status" value="1"/>
</dbReference>
<dbReference type="VEuPathDB" id="FungiDB:CCM_09026"/>
<dbReference type="InterPro" id="IPR050360">
    <property type="entry name" value="MFS_Sugar_Transporters"/>
</dbReference>
<dbReference type="VEuPathDB" id="FungiDB:A9K55_003856"/>
<dbReference type="Pfam" id="PF12999">
    <property type="entry name" value="PRKCSH-like"/>
    <property type="match status" value="2"/>
</dbReference>
<feature type="transmembrane region" description="Helical" evidence="10">
    <location>
        <begin position="883"/>
        <end position="902"/>
    </location>
</feature>
<dbReference type="InterPro" id="IPR005829">
    <property type="entry name" value="Sugar_transporter_CS"/>
</dbReference>
<feature type="region of interest" description="Disordered" evidence="9">
    <location>
        <begin position="380"/>
        <end position="416"/>
    </location>
</feature>
<dbReference type="Pfam" id="PF13015">
    <property type="entry name" value="PRKCSH_1"/>
    <property type="match status" value="1"/>
</dbReference>
<feature type="transmembrane region" description="Helical" evidence="10">
    <location>
        <begin position="984"/>
        <end position="1002"/>
    </location>
</feature>
<evidence type="ECO:0000256" key="6">
    <source>
        <dbReference type="ARBA" id="ARBA00022989"/>
    </source>
</evidence>
<comment type="similarity">
    <text evidence="2">Belongs to the major facilitator superfamily. Sugar transporter (TC 2.A.1.1) family.</text>
</comment>
<dbReference type="InterPro" id="IPR036259">
    <property type="entry name" value="MFS_trans_sf"/>
</dbReference>
<dbReference type="InterPro" id="IPR003663">
    <property type="entry name" value="Sugar/inositol_transpt"/>
</dbReference>
<feature type="transmembrane region" description="Helical" evidence="10">
    <location>
        <begin position="953"/>
        <end position="972"/>
    </location>
</feature>
<feature type="transmembrane region" description="Helical" evidence="10">
    <location>
        <begin position="818"/>
        <end position="840"/>
    </location>
</feature>
<dbReference type="PROSITE" id="PS50850">
    <property type="entry name" value="MFS"/>
    <property type="match status" value="1"/>
</dbReference>
<feature type="domain" description="Major facilitator superfamily (MFS) profile" evidence="12">
    <location>
        <begin position="560"/>
        <end position="1006"/>
    </location>
</feature>
<dbReference type="AlphaFoldDB" id="A0A2H4SN53"/>
<feature type="transmembrane region" description="Helical" evidence="10">
    <location>
        <begin position="914"/>
        <end position="941"/>
    </location>
</feature>
<name>A0A2H4SN53_CORMI</name>
<sequence>MQKLQKFAVITAMGVLSVAAAGSVPRGVGPEFASHYQSKDSFRCITKPDVEISASRVNDNTCDCPDGSDEPGTAACAHIDPLSPQQPLPGSSSGTTNATHALPGFWCANKGHVGTYVPFLYVNDGICDYDLCCDGTEEYASVGGTTCENRCAAIGKEHRRLAEEKDRKMRDAQTQRAKMIADSAALRTQTESRIVELENAIRVASAEKVALDAKYKELQKKDRNRVVKAGSGGGKLGVLLGQAKTRVNELREVLTKVSGERDQLRDKVNELDTVLRKLKEEYNPNFNDEGVKAAVKSFEDFAAREAEQPDTGDEDVSSVLAEDGEHSGINWAEFESSDDDSDIIYTLDAYLPAFLRDFIQNQKAALRDWLVENGLLAEKQNSASESQATREAREAKETAERDLQKKEQDVENEKADLAKDYGPSSIFRALKGQCIDIDAGEYTYELCWLDKTSQKSKKGHGNTNMGNFQRIDYETADDEERLDGKSLGKGARMVLRYEDGQACWNGPNRKTDVWLGCSDKEEVWRVTEAEKCVYKMEYSYVPKPMAVSAQPAGTRRLYRICLQLALGSSLWGYNIGILASILVHRGWRRALHDPAPAQKGAVTGAYYAGTLLSYLLLAHPLADRRGRRGAARAGALVLCLGALLMAAAAGPYALWVMLVGRWVCGLGVGVVSTTVPLYQSEMSPAEERGKYVTMNHAGFVAGLAMGLWAGYFITFWTGDVGEYWGWRILILVQLLPSLAFTAILPYIPETPRWLLQNGDAEKASRVLHWLREDVDSPAGIAHELRAIHADIRLYNAGPGAFVNKSLALFREKPLFARLWRAFLLQFLAQLCGATAIKYYLPTLLKALGLGTRLALMAGAVEMTAKIGMTVVEMYIIDRFGRKTCLAGGSVVMAVAMLINGALPQLFPNNVSPVADAVCIAFIFIYAMGYSLGLGPAAWVYSSEIFPTTYRARGLNFAASGGSIGSLIVAQIWPVGVAHFGSGVYFFFFAVNAICVPVIWLLYPETKGCALEDMDSLFQDPRAGFGLRGAAGAVDGEPAAESEAGETQPLLSQ</sequence>
<dbReference type="Proteomes" id="UP000323067">
    <property type="component" value="Chromosome v"/>
</dbReference>
<keyword evidence="11" id="KW-0732">Signal</keyword>